<dbReference type="PANTHER" id="PTHR34818">
    <property type="entry name" value="PROTEIN BLI-3"/>
    <property type="match status" value="1"/>
</dbReference>
<dbReference type="InterPro" id="IPR012349">
    <property type="entry name" value="Split_barrel_FMN-bd"/>
</dbReference>
<evidence type="ECO:0000313" key="2">
    <source>
        <dbReference type="EMBL" id="TSA85837.1"/>
    </source>
</evidence>
<sequence>MPTKTLADLAKSMKDIDIAMVSTHTEGGEIAGRPMSNNGQVEYDGTPYYFTYDKSRTVADIRKNAKVSLAFQGTKAFLVAVEGEALLIQDKTEMKKHWTPDLDHWFKDGIDSEGLVMIQVDATRIHYWDGEDDGEVKL</sequence>
<feature type="domain" description="General stress protein FMN-binding split barrel" evidence="1">
    <location>
        <begin position="7"/>
        <end position="131"/>
    </location>
</feature>
<organism evidence="2 3">
    <name type="scientific">Deinococcus detaillensis</name>
    <dbReference type="NCBI Taxonomy" id="2592048"/>
    <lineage>
        <taxon>Bacteria</taxon>
        <taxon>Thermotogati</taxon>
        <taxon>Deinococcota</taxon>
        <taxon>Deinococci</taxon>
        <taxon>Deinococcales</taxon>
        <taxon>Deinococcaceae</taxon>
        <taxon>Deinococcus</taxon>
    </lineage>
</organism>
<comment type="caution">
    <text evidence="2">The sequence shown here is derived from an EMBL/GenBank/DDBJ whole genome shotgun (WGS) entry which is preliminary data.</text>
</comment>
<dbReference type="InterPro" id="IPR038725">
    <property type="entry name" value="YdaG_split_barrel_FMN-bd"/>
</dbReference>
<dbReference type="InterPro" id="IPR052917">
    <property type="entry name" value="Stress-Dev_Protein"/>
</dbReference>
<reference evidence="2 3" key="1">
    <citation type="submission" date="2019-07" db="EMBL/GenBank/DDBJ databases">
        <title>Deinococcus detaillus sp. nov., isolated from humus soil in Antarctica.</title>
        <authorList>
            <person name="Zhang K."/>
        </authorList>
    </citation>
    <scope>NUCLEOTIDE SEQUENCE [LARGE SCALE GENOMIC DNA]</scope>
    <source>
        <strain evidence="2 3">H1</strain>
    </source>
</reference>
<gene>
    <name evidence="2" type="ORF">FNU79_08595</name>
</gene>
<dbReference type="AlphaFoldDB" id="A0A553V048"/>
<protein>
    <submittedName>
        <fullName evidence="2">Pyridoxamine 5'-phosphate oxidase</fullName>
    </submittedName>
</protein>
<accession>A0A553V048</accession>
<evidence type="ECO:0000313" key="3">
    <source>
        <dbReference type="Proteomes" id="UP000316092"/>
    </source>
</evidence>
<keyword evidence="3" id="KW-1185">Reference proteome</keyword>
<dbReference type="Proteomes" id="UP000316092">
    <property type="component" value="Unassembled WGS sequence"/>
</dbReference>
<dbReference type="EMBL" id="VKDB01000007">
    <property type="protein sequence ID" value="TSA85837.1"/>
    <property type="molecule type" value="Genomic_DNA"/>
</dbReference>
<dbReference type="Gene3D" id="2.30.110.10">
    <property type="entry name" value="Electron Transport, Fmn-binding Protein, Chain A"/>
    <property type="match status" value="1"/>
</dbReference>
<dbReference type="OrthoDB" id="1432662at2"/>
<evidence type="ECO:0000259" key="1">
    <source>
        <dbReference type="Pfam" id="PF16242"/>
    </source>
</evidence>
<dbReference type="Pfam" id="PF16242">
    <property type="entry name" value="Pyrid_ox_like"/>
    <property type="match status" value="1"/>
</dbReference>
<dbReference type="PANTHER" id="PTHR34818:SF1">
    <property type="entry name" value="PROTEIN BLI-3"/>
    <property type="match status" value="1"/>
</dbReference>
<proteinExistence type="predicted"/>
<dbReference type="RefSeq" id="WP_143720454.1">
    <property type="nucleotide sequence ID" value="NZ_VKDB01000007.1"/>
</dbReference>
<dbReference type="SUPFAM" id="SSF50475">
    <property type="entry name" value="FMN-binding split barrel"/>
    <property type="match status" value="1"/>
</dbReference>
<name>A0A553V048_9DEIO</name>